<dbReference type="EMBL" id="JBHUEJ010000010">
    <property type="protein sequence ID" value="MFD1709785.1"/>
    <property type="molecule type" value="Genomic_DNA"/>
</dbReference>
<dbReference type="Proteomes" id="UP001597304">
    <property type="component" value="Unassembled WGS sequence"/>
</dbReference>
<protein>
    <submittedName>
        <fullName evidence="2">TraU family protein</fullName>
    </submittedName>
</protein>
<comment type="caution">
    <text evidence="2">The sequence shown here is derived from an EMBL/GenBank/DDBJ whole genome shotgun (WGS) entry which is preliminary data.</text>
</comment>
<reference evidence="3" key="1">
    <citation type="journal article" date="2019" name="Int. J. Syst. Evol. Microbiol.">
        <title>The Global Catalogue of Microorganisms (GCM) 10K type strain sequencing project: providing services to taxonomists for standard genome sequencing and annotation.</title>
        <authorList>
            <consortium name="The Broad Institute Genomics Platform"/>
            <consortium name="The Broad Institute Genome Sequencing Center for Infectious Disease"/>
            <person name="Wu L."/>
            <person name="Ma J."/>
        </authorList>
    </citation>
    <scope>NUCLEOTIDE SEQUENCE [LARGE SCALE GENOMIC DNA]</scope>
    <source>
        <strain evidence="3">LMG 29247</strain>
    </source>
</reference>
<evidence type="ECO:0000256" key="1">
    <source>
        <dbReference type="SAM" id="SignalP"/>
    </source>
</evidence>
<evidence type="ECO:0000313" key="2">
    <source>
        <dbReference type="EMBL" id="MFD1709785.1"/>
    </source>
</evidence>
<accession>A0ABW4KP63</accession>
<name>A0ABW4KP63_9BURK</name>
<keyword evidence="3" id="KW-1185">Reference proteome</keyword>
<dbReference type="InterPro" id="IPR009649">
    <property type="entry name" value="TraU"/>
</dbReference>
<proteinExistence type="predicted"/>
<gene>
    <name evidence="2" type="ORF">ACFSF0_04150</name>
</gene>
<evidence type="ECO:0000313" key="3">
    <source>
        <dbReference type="Proteomes" id="UP001597304"/>
    </source>
</evidence>
<feature type="signal peptide" evidence="1">
    <location>
        <begin position="1"/>
        <end position="26"/>
    </location>
</feature>
<organism evidence="2 3">
    <name type="scientific">Ottowia flava</name>
    <dbReference type="NCBI Taxonomy" id="2675430"/>
    <lineage>
        <taxon>Bacteria</taxon>
        <taxon>Pseudomonadati</taxon>
        <taxon>Pseudomonadota</taxon>
        <taxon>Betaproteobacteria</taxon>
        <taxon>Burkholderiales</taxon>
        <taxon>Comamonadaceae</taxon>
        <taxon>Ottowia</taxon>
    </lineage>
</organism>
<sequence>MLTLIKRALKTAALTACMLGAAVSVAQVPESSLLNPNASETMSAKLCSNATDVMANPLNYICVDSMFPIRIASVDAGEATDKIGSPWNAHKNPMCQCGMFPSYPIGMWVPDRMIEAVEQPGCSPLTGLNLASALTVALSKTLPKGRESTTADAGGGSEAGFRHVNTWQSMLPQILGLPVAKCQPTMPFETTLISPMWNANDPVTPNLLFPEWNLIYTQVIGFVKSTLSCVNATLNTKAQQPIEDAMYWQLGCWGKSLPANGRYADNDPVRGSSLVAARSLFHSARTGGNGLFLTVGDAAVCGPVPAPFPQKSGFKHSMMFPFTEKGPLDTSGRAQFDIKSPLSQIQELNPLAAVFSSCAHSIGSSHWRWGMGKHKAVTPRDYVYMQWRWIDCCQ</sequence>
<feature type="chain" id="PRO_5046087061" evidence="1">
    <location>
        <begin position="27"/>
        <end position="394"/>
    </location>
</feature>
<dbReference type="Pfam" id="PF06834">
    <property type="entry name" value="TraU"/>
    <property type="match status" value="2"/>
</dbReference>
<keyword evidence="1" id="KW-0732">Signal</keyword>